<dbReference type="Gene3D" id="2.40.128.330">
    <property type="match status" value="2"/>
</dbReference>
<evidence type="ECO:0000256" key="5">
    <source>
        <dbReference type="ARBA" id="ARBA00022946"/>
    </source>
</evidence>
<feature type="coiled-coil region" evidence="9">
    <location>
        <begin position="273"/>
        <end position="300"/>
    </location>
</feature>
<feature type="compositionally biased region" description="Low complexity" evidence="10">
    <location>
        <begin position="454"/>
        <end position="465"/>
    </location>
</feature>
<keyword evidence="6 11" id="KW-1133">Transmembrane helix</keyword>
<feature type="region of interest" description="Disordered" evidence="10">
    <location>
        <begin position="1111"/>
        <end position="1136"/>
    </location>
</feature>
<feature type="transmembrane region" description="Helical" evidence="11">
    <location>
        <begin position="372"/>
        <end position="399"/>
    </location>
</feature>
<dbReference type="Gene3D" id="1.20.58.340">
    <property type="entry name" value="Magnesium transport protein CorA, transmembrane region"/>
    <property type="match status" value="3"/>
</dbReference>
<feature type="region of interest" description="Disordered" evidence="10">
    <location>
        <begin position="109"/>
        <end position="142"/>
    </location>
</feature>
<dbReference type="EMBL" id="NCKW01020403">
    <property type="protein sequence ID" value="POM58005.1"/>
    <property type="molecule type" value="Genomic_DNA"/>
</dbReference>
<dbReference type="PANTHER" id="PTHR13890">
    <property type="entry name" value="RNA SPLICING PROTEIN MRS2, MITOCHONDRIAL"/>
    <property type="match status" value="1"/>
</dbReference>
<evidence type="ECO:0000256" key="9">
    <source>
        <dbReference type="SAM" id="Coils"/>
    </source>
</evidence>
<evidence type="ECO:0000256" key="8">
    <source>
        <dbReference type="ARBA" id="ARBA00023136"/>
    </source>
</evidence>
<sequence>MLRKTSNSGAVQQEDRSGAAAISVAAMETTSSEHDMSPQSKYCINLDLAPMETSELSATNSPSRFFCRFDPVTRKGRLLMLLFDRHGNSTLQEMSRLDVLRMTQEAAKLQTECPGKSSPSRNRSNSPKRKRSNLHFQSGLEGGSSVCGVQRVHTRDIRRMENAFSASNEPSITLRMQAIFFSADPLRAIVLRDSCLVYVPDGADSLISMLKQNFLSNARDNADSPFEFRALEALLATLSRYFRSEYDQLSPAIVADLEQLVQGHIDSRELERLREFKNTMNEFESQVDGVRRVLMELLDNEEDLRLLYLTKIYEDPELLSDLWSFDSEEAEVLIENYLQDIFSTRTTAELLQHRIANTESLVTLKLDSKRNYLLGIELIFSLVSINISVGTLISGVFGMNLTSGLAEASGWFLGVVIFTIVLFIVTTYAGIVFFKKKGPLGIPDEMHGEREADSSPSPLLSGQQSSDFVNPATAYGTYGSYQRMVEVRSPETVEFSGSSVGSFKKFGCQFDPGSKSGRVLVMVFDRKGRPTLKEMSRHEVLRMTQEAAEPKDISSEENSSPETGKTPPPLRRRSSSTTAKIWKLGQQNRSTSQQDLYAPVSVQRVHSRDIRKMENAFSVTNEPRIVVRKQAILISADPLRAIILRDVCLVYVPDGADTLLSVLKSKFVETARDDDAPFEFRAVEALLATLSRYFQSQYDQLSPVIVRALDALMQGGLNARELETLREFKNTINEFEAQVDGVRRVLMMLLDNEEDLRLLYLTKLYNEPNLLSELWTIDSEEIEVLIENYLQDIFSTRTNADLMQHRITNTESLVMMQLDSMRNYLLGVDLIFSIVVISLSVGTFIAGVFGMNLHSGLEAADNWFMGVVLLTVALFFLMTITGILYFKSKDADFERALSSYDVPVLAEALRRYLASEAQASLSAGSAAKRQSAQLRSVFYERFNQLLDRIFGLDAVSKQKYGGWLDYSAGLGVAPAPGSAPAVAAKKRAEQRHERALAGIATDEDEVEDFLTSLTTSGRAIVKLLGGGVRAEDGSVFQFLFRVQHPVEFKLALDMLPEQSKMAIVSGRGASLLFTQLLHKPLAKQRLDLRNPELLVSITELYLFYFLRHPASSSHSSGSTTASTSTAGNSTASTASSTSAAAKTRLSSWRMYGKDGVTALARGNPYNVVLLQYLRVFLPDSNRGVNSRLHRKLLKDSNLFLHILIEFWLRQNLISFSDEPVSASTAAPGVIRPPPPGNMLVSPFASVYTSTSYMAPSDDLLSSLLLTIIHLLADSFFPAPLAEDSTSGSQGGAGGMVVGSGGVYLS</sequence>
<reference evidence="12 13" key="1">
    <citation type="journal article" date="2017" name="Genome Biol. Evol.">
        <title>Phytophthora megakarya and P. palmivora, closely related causal agents of cacao black pod rot, underwent increases in genome sizes and gene numbers by different mechanisms.</title>
        <authorList>
            <person name="Ali S.S."/>
            <person name="Shao J."/>
            <person name="Lary D.J."/>
            <person name="Kronmiller B."/>
            <person name="Shen D."/>
            <person name="Strem M.D."/>
            <person name="Amoako-Attah I."/>
            <person name="Akrofi A.Y."/>
            <person name="Begoude B.A."/>
            <person name="Ten Hoopen G.M."/>
            <person name="Coulibaly K."/>
            <person name="Kebe B.I."/>
            <person name="Melnick R.L."/>
            <person name="Guiltinan M.J."/>
            <person name="Tyler B.M."/>
            <person name="Meinhardt L.W."/>
            <person name="Bailey B.A."/>
        </authorList>
    </citation>
    <scope>NUCLEOTIDE SEQUENCE [LARGE SCALE GENOMIC DNA]</scope>
    <source>
        <strain evidence="13">sbr112.9</strain>
    </source>
</reference>
<evidence type="ECO:0000256" key="4">
    <source>
        <dbReference type="ARBA" id="ARBA00022842"/>
    </source>
</evidence>
<feature type="compositionally biased region" description="Basic and acidic residues" evidence="10">
    <location>
        <begin position="444"/>
        <end position="453"/>
    </location>
</feature>
<name>A0A2P4WXI6_9STRA</name>
<dbReference type="CDD" id="cd12823">
    <property type="entry name" value="Mrs2_Mfm1p-like"/>
    <property type="match status" value="2"/>
</dbReference>
<comment type="subcellular location">
    <subcellularLocation>
        <location evidence="1">Membrane</location>
        <topology evidence="1">Multi-pass membrane protein</topology>
    </subcellularLocation>
</comment>
<evidence type="ECO:0000256" key="1">
    <source>
        <dbReference type="ARBA" id="ARBA00004141"/>
    </source>
</evidence>
<dbReference type="PANTHER" id="PTHR13890:SF0">
    <property type="entry name" value="MAGNESIUM TRANSPORTER MRS2 HOMOLOG, MITOCHONDRIAL"/>
    <property type="match status" value="1"/>
</dbReference>
<evidence type="ECO:0000313" key="13">
    <source>
        <dbReference type="Proteomes" id="UP000237271"/>
    </source>
</evidence>
<proteinExistence type="predicted"/>
<evidence type="ECO:0000256" key="7">
    <source>
        <dbReference type="ARBA" id="ARBA00023065"/>
    </source>
</evidence>
<evidence type="ECO:0000256" key="11">
    <source>
        <dbReference type="SAM" id="Phobius"/>
    </source>
</evidence>
<comment type="caution">
    <text evidence="12">The sequence shown here is derived from an EMBL/GenBank/DDBJ whole genome shotgun (WGS) entry which is preliminary data.</text>
</comment>
<evidence type="ECO:0000256" key="2">
    <source>
        <dbReference type="ARBA" id="ARBA00022448"/>
    </source>
</evidence>
<feature type="transmembrane region" description="Helical" evidence="11">
    <location>
        <begin position="824"/>
        <end position="851"/>
    </location>
</feature>
<dbReference type="InterPro" id="IPR039204">
    <property type="entry name" value="MRS2-like"/>
</dbReference>
<evidence type="ECO:0000256" key="6">
    <source>
        <dbReference type="ARBA" id="ARBA00022989"/>
    </source>
</evidence>
<feature type="coiled-coil region" evidence="9">
    <location>
        <begin position="718"/>
        <end position="745"/>
    </location>
</feature>
<accession>A0A2P4WXI6</accession>
<evidence type="ECO:0000256" key="3">
    <source>
        <dbReference type="ARBA" id="ARBA00022692"/>
    </source>
</evidence>
<dbReference type="Pfam" id="PF22099">
    <property type="entry name" value="MRS2-like"/>
    <property type="match status" value="2"/>
</dbReference>
<keyword evidence="4" id="KW-0460">Magnesium</keyword>
<dbReference type="Proteomes" id="UP000237271">
    <property type="component" value="Unassembled WGS sequence"/>
</dbReference>
<feature type="region of interest" description="Disordered" evidence="10">
    <location>
        <begin position="444"/>
        <end position="465"/>
    </location>
</feature>
<keyword evidence="2" id="KW-0813">Transport</keyword>
<evidence type="ECO:0000313" key="12">
    <source>
        <dbReference type="EMBL" id="POM58005.1"/>
    </source>
</evidence>
<keyword evidence="9" id="KW-0175">Coiled coil</keyword>
<keyword evidence="3 11" id="KW-0812">Transmembrane</keyword>
<keyword evidence="13" id="KW-1185">Reference proteome</keyword>
<feature type="non-terminal residue" evidence="12">
    <location>
        <position position="1305"/>
    </location>
</feature>
<keyword evidence="5" id="KW-0809">Transit peptide</keyword>
<dbReference type="GO" id="GO:0016020">
    <property type="term" value="C:membrane"/>
    <property type="evidence" value="ECO:0007669"/>
    <property type="project" value="UniProtKB-SubCell"/>
</dbReference>
<feature type="transmembrane region" description="Helical" evidence="11">
    <location>
        <begin position="863"/>
        <end position="886"/>
    </location>
</feature>
<gene>
    <name evidence="12" type="ORF">PHPALM_37406</name>
</gene>
<keyword evidence="8 11" id="KW-0472">Membrane</keyword>
<keyword evidence="7" id="KW-0406">Ion transport</keyword>
<dbReference type="OrthoDB" id="10251508at2759"/>
<evidence type="ECO:0000256" key="10">
    <source>
        <dbReference type="SAM" id="MobiDB-lite"/>
    </source>
</evidence>
<protein>
    <submittedName>
        <fullName evidence="12">CorA Metal Ion Transporter (MIT) Family</fullName>
    </submittedName>
</protein>
<feature type="compositionally biased region" description="Low complexity" evidence="10">
    <location>
        <begin position="116"/>
        <end position="125"/>
    </location>
</feature>
<dbReference type="FunFam" id="1.20.58.340:FF:000025">
    <property type="entry name" value="CorA Metal Ion Transporter (MIT) Family"/>
    <property type="match status" value="2"/>
</dbReference>
<feature type="region of interest" description="Disordered" evidence="10">
    <location>
        <begin position="537"/>
        <end position="576"/>
    </location>
</feature>
<dbReference type="GO" id="GO:0015095">
    <property type="term" value="F:magnesium ion transmembrane transporter activity"/>
    <property type="evidence" value="ECO:0007669"/>
    <property type="project" value="TreeGrafter"/>
</dbReference>
<feature type="transmembrane region" description="Helical" evidence="11">
    <location>
        <begin position="411"/>
        <end position="434"/>
    </location>
</feature>
<organism evidence="12 13">
    <name type="scientific">Phytophthora palmivora</name>
    <dbReference type="NCBI Taxonomy" id="4796"/>
    <lineage>
        <taxon>Eukaryota</taxon>
        <taxon>Sar</taxon>
        <taxon>Stramenopiles</taxon>
        <taxon>Oomycota</taxon>
        <taxon>Peronosporomycetes</taxon>
        <taxon>Peronosporales</taxon>
        <taxon>Peronosporaceae</taxon>
        <taxon>Phytophthora</taxon>
    </lineage>
</organism>